<evidence type="ECO:0000259" key="3">
    <source>
        <dbReference type="Pfam" id="PF03629"/>
    </source>
</evidence>
<proteinExistence type="predicted"/>
<organism evidence="4 5">
    <name type="scientific">Candidatus Alistipes intestinigallinarum</name>
    <dbReference type="NCBI Taxonomy" id="2838440"/>
    <lineage>
        <taxon>Bacteria</taxon>
        <taxon>Pseudomonadati</taxon>
        <taxon>Bacteroidota</taxon>
        <taxon>Bacteroidia</taxon>
        <taxon>Bacteroidales</taxon>
        <taxon>Rikenellaceae</taxon>
        <taxon>Alistipes</taxon>
    </lineage>
</organism>
<evidence type="ECO:0000313" key="4">
    <source>
        <dbReference type="EMBL" id="HIY67807.1"/>
    </source>
</evidence>
<dbReference type="InterPro" id="IPR005181">
    <property type="entry name" value="SASA"/>
</dbReference>
<accession>A0A9D1YXZ7</accession>
<feature type="domain" description="Sialate O-acetylesterase" evidence="3">
    <location>
        <begin position="113"/>
        <end position="346"/>
    </location>
</feature>
<dbReference type="GO" id="GO:0001681">
    <property type="term" value="F:sialate O-acetylesterase activity"/>
    <property type="evidence" value="ECO:0007669"/>
    <property type="project" value="InterPro"/>
</dbReference>
<reference evidence="4" key="1">
    <citation type="journal article" date="2021" name="PeerJ">
        <title>Extensive microbial diversity within the chicken gut microbiome revealed by metagenomics and culture.</title>
        <authorList>
            <person name="Gilroy R."/>
            <person name="Ravi A."/>
            <person name="Getino M."/>
            <person name="Pursley I."/>
            <person name="Horton D.L."/>
            <person name="Alikhan N.F."/>
            <person name="Baker D."/>
            <person name="Gharbi K."/>
            <person name="Hall N."/>
            <person name="Watson M."/>
            <person name="Adriaenssens E.M."/>
            <person name="Foster-Nyarko E."/>
            <person name="Jarju S."/>
            <person name="Secka A."/>
            <person name="Antonio M."/>
            <person name="Oren A."/>
            <person name="Chaudhuri R.R."/>
            <person name="La Ragione R."/>
            <person name="Hildebrand F."/>
            <person name="Pallen M.J."/>
        </authorList>
    </citation>
    <scope>NUCLEOTIDE SEQUENCE</scope>
    <source>
        <strain evidence="4">5134</strain>
    </source>
</reference>
<dbReference type="EMBL" id="DXDA01000001">
    <property type="protein sequence ID" value="HIY67807.1"/>
    <property type="molecule type" value="Genomic_DNA"/>
</dbReference>
<sequence>MNRILKKWVALAALLLLSAGTVCGQPFLRLPAIVGDHMVLQADTVVALHGWADPNARVTVTPSWGEPVTVRVGYDTKWEVKLKTPAASSKAHSIAFQSSRKVSQTVKDVLIGQVWLCSGQSNMNWSAANGIVDMKQELTGKLNPQIRLFTVTKNSSPYPAEDCVGRWEVCDAESALYFSAVGYFFGKRLAEELRQPVGLVNSSWGGTPVEVWTPASAMKKNPQMVDAWKKHSKYNRGWDIGSLYNAMIVPLLRTTFAGAIWYQGESNKENAALYGEEFRLMIESWRKAFHQTLPFYFVQIAPHARTEGGITGALVREQQARVAATVPETGMVVISDLVDDVTNIHPAYKKGVGDRLAGWALGEVYGKKDHKYRHATFRSAEFKRNQVIVAFDYAEGGLVCPDGAIVGLEVCDASMRFVPAQGMIDERSGALVAWSKGVSRPVAVRYCFSDGAIGNLFDAAGLPVAPFRSDADNAAAPVRLPDDAVSRMEVTARGDGFEVRSFTEGAKIFLNRVYPLTMVPARFAGFEMLVHNAGSNLELPCSVTASAAGRIYLIARRNSITAADLRGWKRERNSEVRYSTRDKNNPGILDIYYKEVKAGEQVELPTTKDFAGITLLAAKIGYTNPNPKAEVAKTASAPVSRMLVTARGEGYEVRSFGVGVKPFLNRVYPLSMVPERFVGFKMLAHEAGQKLGQRCTVTAGSDGRIYLVARRNKYTAADLKGWTREPDSEVRYTTHDKSKPGILDIYYKEVKSGDRVSLPVTDDFAGMTLIAAEIEYEK</sequence>
<protein>
    <submittedName>
        <fullName evidence="4">Sialate O-acetylesterase</fullName>
    </submittedName>
</protein>
<dbReference type="Pfam" id="PF03629">
    <property type="entry name" value="SASA"/>
    <property type="match status" value="1"/>
</dbReference>
<dbReference type="AlphaFoldDB" id="A0A9D1YXZ7"/>
<gene>
    <name evidence="4" type="ORF">H9828_00135</name>
</gene>
<dbReference type="PANTHER" id="PTHR22901:SF0">
    <property type="entry name" value="SIALATE O-ACETYLESTERASE"/>
    <property type="match status" value="1"/>
</dbReference>
<name>A0A9D1YXZ7_9BACT</name>
<dbReference type="Gene3D" id="3.40.50.1110">
    <property type="entry name" value="SGNH hydrolase"/>
    <property type="match status" value="1"/>
</dbReference>
<comment type="caution">
    <text evidence="4">The sequence shown here is derived from an EMBL/GenBank/DDBJ whole genome shotgun (WGS) entry which is preliminary data.</text>
</comment>
<dbReference type="PANTHER" id="PTHR22901">
    <property type="entry name" value="SIALATE O-ACETYLESTERASE"/>
    <property type="match status" value="1"/>
</dbReference>
<evidence type="ECO:0000256" key="2">
    <source>
        <dbReference type="SAM" id="SignalP"/>
    </source>
</evidence>
<dbReference type="InterPro" id="IPR036514">
    <property type="entry name" value="SGNH_hydro_sf"/>
</dbReference>
<feature type="signal peptide" evidence="2">
    <location>
        <begin position="1"/>
        <end position="24"/>
    </location>
</feature>
<evidence type="ECO:0000313" key="5">
    <source>
        <dbReference type="Proteomes" id="UP000886844"/>
    </source>
</evidence>
<keyword evidence="1" id="KW-0378">Hydrolase</keyword>
<evidence type="ECO:0000256" key="1">
    <source>
        <dbReference type="ARBA" id="ARBA00022801"/>
    </source>
</evidence>
<dbReference type="SUPFAM" id="SSF52266">
    <property type="entry name" value="SGNH hydrolase"/>
    <property type="match status" value="1"/>
</dbReference>
<dbReference type="GO" id="GO:0005975">
    <property type="term" value="P:carbohydrate metabolic process"/>
    <property type="evidence" value="ECO:0007669"/>
    <property type="project" value="TreeGrafter"/>
</dbReference>
<dbReference type="Proteomes" id="UP000886844">
    <property type="component" value="Unassembled WGS sequence"/>
</dbReference>
<dbReference type="InterPro" id="IPR039329">
    <property type="entry name" value="SIAE"/>
</dbReference>
<feature type="chain" id="PRO_5039721381" evidence="2">
    <location>
        <begin position="25"/>
        <end position="778"/>
    </location>
</feature>
<keyword evidence="2" id="KW-0732">Signal</keyword>
<reference evidence="4" key="2">
    <citation type="submission" date="2021-04" db="EMBL/GenBank/DDBJ databases">
        <authorList>
            <person name="Gilroy R."/>
        </authorList>
    </citation>
    <scope>NUCLEOTIDE SEQUENCE</scope>
    <source>
        <strain evidence="4">5134</strain>
    </source>
</reference>